<feature type="binding site" evidence="10">
    <location>
        <position position="108"/>
    </location>
    <ligand>
        <name>Mn(2+)</name>
        <dbReference type="ChEBI" id="CHEBI:29035"/>
    </ligand>
</feature>
<evidence type="ECO:0000256" key="11">
    <source>
        <dbReference type="PIRSR" id="PIRSR018427-1"/>
    </source>
</evidence>
<keyword evidence="14" id="KW-1185">Reference proteome</keyword>
<protein>
    <recommendedName>
        <fullName evidence="3 10">Isopentenyl-diphosphate Delta-isomerase</fullName>
        <shortName evidence="10">IPP isomerase</shortName>
        <ecNumber evidence="3 10">5.3.3.2</ecNumber>
    </recommendedName>
    <alternativeName>
        <fullName evidence="10">IPP:DMAPP isomerase</fullName>
    </alternativeName>
    <alternativeName>
        <fullName evidence="10">Isopentenyl pyrophosphate isomerase</fullName>
    </alternativeName>
</protein>
<evidence type="ECO:0000259" key="12">
    <source>
        <dbReference type="PROSITE" id="PS51462"/>
    </source>
</evidence>
<dbReference type="GO" id="GO:0009240">
    <property type="term" value="P:isopentenyl diphosphate biosynthetic process"/>
    <property type="evidence" value="ECO:0007669"/>
    <property type="project" value="TreeGrafter"/>
</dbReference>
<feature type="active site" evidence="10 11">
    <location>
        <position position="62"/>
    </location>
</feature>
<comment type="pathway">
    <text evidence="1 10">Isoprenoid biosynthesis; dimethylallyl diphosphate biosynthesis; dimethylallyl diphosphate from isopentenyl diphosphate: step 1/1.</text>
</comment>
<evidence type="ECO:0000256" key="8">
    <source>
        <dbReference type="ARBA" id="ARBA00023229"/>
    </source>
</evidence>
<evidence type="ECO:0000256" key="1">
    <source>
        <dbReference type="ARBA" id="ARBA00004826"/>
    </source>
</evidence>
<dbReference type="GO" id="GO:0005737">
    <property type="term" value="C:cytoplasm"/>
    <property type="evidence" value="ECO:0007669"/>
    <property type="project" value="UniProtKB-SubCell"/>
</dbReference>
<evidence type="ECO:0000256" key="7">
    <source>
        <dbReference type="ARBA" id="ARBA00023211"/>
    </source>
</evidence>
<keyword evidence="5 10" id="KW-0479">Metal-binding</keyword>
<feature type="binding site" evidence="10">
    <location>
        <position position="28"/>
    </location>
    <ligand>
        <name>Mn(2+)</name>
        <dbReference type="ChEBI" id="CHEBI:29035"/>
    </ligand>
</feature>
<evidence type="ECO:0000313" key="14">
    <source>
        <dbReference type="Proteomes" id="UP000176562"/>
    </source>
</evidence>
<feature type="binding site" evidence="10">
    <location>
        <position position="64"/>
    </location>
    <ligand>
        <name>Mn(2+)</name>
        <dbReference type="ChEBI" id="CHEBI:29035"/>
    </ligand>
</feature>
<gene>
    <name evidence="10" type="primary">idi</name>
    <name evidence="13" type="ORF">LPB142_00430</name>
</gene>
<dbReference type="SUPFAM" id="SSF55811">
    <property type="entry name" value="Nudix"/>
    <property type="match status" value="1"/>
</dbReference>
<keyword evidence="6 10" id="KW-0460">Magnesium</keyword>
<feature type="binding site" evidence="10">
    <location>
        <position position="82"/>
    </location>
    <ligand>
        <name>Mg(2+)</name>
        <dbReference type="ChEBI" id="CHEBI:18420"/>
    </ligand>
</feature>
<feature type="active site" evidence="10 11">
    <location>
        <position position="110"/>
    </location>
</feature>
<dbReference type="PANTHER" id="PTHR10885:SF0">
    <property type="entry name" value="ISOPENTENYL-DIPHOSPHATE DELTA-ISOMERASE"/>
    <property type="match status" value="1"/>
</dbReference>
<dbReference type="GO" id="GO:0004452">
    <property type="term" value="F:isopentenyl-diphosphate delta-isomerase activity"/>
    <property type="evidence" value="ECO:0007669"/>
    <property type="project" value="UniProtKB-UniRule"/>
</dbReference>
<evidence type="ECO:0000256" key="5">
    <source>
        <dbReference type="ARBA" id="ARBA00022723"/>
    </source>
</evidence>
<dbReference type="GO" id="GO:0046872">
    <property type="term" value="F:metal ion binding"/>
    <property type="evidence" value="ECO:0007669"/>
    <property type="project" value="UniProtKB-KW"/>
</dbReference>
<dbReference type="STRING" id="1850250.LPB142_00430"/>
<dbReference type="NCBIfam" id="NF002995">
    <property type="entry name" value="PRK03759.1"/>
    <property type="match status" value="1"/>
</dbReference>
<sequence>MTEQIPAWVGDELTPVDKLEVHRKGLRHKAVSIFVMDGEKVLIQRRAAGKYHSAGLWSNTCCTHPQWGERPEECAVRRLREELGITGLYPAHADRLEYRADVGGGLIEHEVVEIYLAYARPGMAIAPDPEEVEDIRWVGLYDLAAEVKRHPARFSQWLALYLSSHMDRIFGTLLRS</sequence>
<dbReference type="KEGG" id="rhp:LPB142_00430"/>
<accession>A0A1D9M7Y7</accession>
<comment type="similarity">
    <text evidence="2 10">Belongs to the IPP isomerase type 1 family.</text>
</comment>
<reference evidence="13 14" key="1">
    <citation type="submission" date="2016-10" db="EMBL/GenBank/DDBJ databases">
        <title>Rhodobacter sp. LPB0142, isolated from sea water.</title>
        <authorList>
            <person name="Kim E."/>
            <person name="Yi H."/>
        </authorList>
    </citation>
    <scope>NUCLEOTIDE SEQUENCE [LARGE SCALE GENOMIC DNA]</scope>
    <source>
        <strain evidence="13 14">LPB0142</strain>
    </source>
</reference>
<dbReference type="AlphaFoldDB" id="A0A1D9M7Y7"/>
<dbReference type="InterPro" id="IPR015797">
    <property type="entry name" value="NUDIX_hydrolase-like_dom_sf"/>
</dbReference>
<dbReference type="PROSITE" id="PS51462">
    <property type="entry name" value="NUDIX"/>
    <property type="match status" value="1"/>
</dbReference>
<dbReference type="GO" id="GO:0050992">
    <property type="term" value="P:dimethylallyl diphosphate biosynthetic process"/>
    <property type="evidence" value="ECO:0007669"/>
    <property type="project" value="UniProtKB-UniRule"/>
</dbReference>
<dbReference type="InterPro" id="IPR056375">
    <property type="entry name" value="Idi_bact"/>
</dbReference>
<dbReference type="EMBL" id="CP017781">
    <property type="protein sequence ID" value="AOZ67974.1"/>
    <property type="molecule type" value="Genomic_DNA"/>
</dbReference>
<evidence type="ECO:0000256" key="3">
    <source>
        <dbReference type="ARBA" id="ARBA00012057"/>
    </source>
</evidence>
<keyword evidence="4 10" id="KW-0963">Cytoplasm</keyword>
<dbReference type="Gene3D" id="3.90.79.10">
    <property type="entry name" value="Nucleoside Triphosphate Pyrophosphohydrolase"/>
    <property type="match status" value="1"/>
</dbReference>
<feature type="binding site" evidence="10">
    <location>
        <position position="110"/>
    </location>
    <ligand>
        <name>Mn(2+)</name>
        <dbReference type="ChEBI" id="CHEBI:29035"/>
    </ligand>
</feature>
<dbReference type="PIRSF" id="PIRSF018427">
    <property type="entry name" value="Isopntndiph_ism"/>
    <property type="match status" value="1"/>
</dbReference>
<dbReference type="EC" id="5.3.3.2" evidence="3 10"/>
<proteinExistence type="inferred from homology"/>
<keyword evidence="9 10" id="KW-0413">Isomerase</keyword>
<dbReference type="UniPathway" id="UPA00059">
    <property type="reaction ID" value="UER00104"/>
</dbReference>
<evidence type="ECO:0000256" key="4">
    <source>
        <dbReference type="ARBA" id="ARBA00022490"/>
    </source>
</evidence>
<comment type="catalytic activity">
    <reaction evidence="10">
        <text>isopentenyl diphosphate = dimethylallyl diphosphate</text>
        <dbReference type="Rhea" id="RHEA:23284"/>
        <dbReference type="ChEBI" id="CHEBI:57623"/>
        <dbReference type="ChEBI" id="CHEBI:128769"/>
        <dbReference type="EC" id="5.3.3.2"/>
    </reaction>
</comment>
<dbReference type="HAMAP" id="MF_00202">
    <property type="entry name" value="Idi"/>
    <property type="match status" value="1"/>
</dbReference>
<organism evidence="13 14">
    <name type="scientific">Rhodobacter xanthinilyticus</name>
    <dbReference type="NCBI Taxonomy" id="1850250"/>
    <lineage>
        <taxon>Bacteria</taxon>
        <taxon>Pseudomonadati</taxon>
        <taxon>Pseudomonadota</taxon>
        <taxon>Alphaproteobacteria</taxon>
        <taxon>Rhodobacterales</taxon>
        <taxon>Rhodobacter group</taxon>
        <taxon>Rhodobacter</taxon>
    </lineage>
</organism>
<comment type="function">
    <text evidence="10">Catalyzes the 1,3-allylic rearrangement of the homoallylic substrate isopentenyl (IPP) to its highly electrophilic allylic isomer, dimethylallyl diphosphate (DMAPP).</text>
</comment>
<name>A0A1D9M7Y7_9RHOB</name>
<dbReference type="RefSeq" id="WP_071165209.1">
    <property type="nucleotide sequence ID" value="NZ_CP017781.1"/>
</dbReference>
<dbReference type="InterPro" id="IPR000086">
    <property type="entry name" value="NUDIX_hydrolase_dom"/>
</dbReference>
<evidence type="ECO:0000256" key="2">
    <source>
        <dbReference type="ARBA" id="ARBA00007579"/>
    </source>
</evidence>
<dbReference type="InterPro" id="IPR011876">
    <property type="entry name" value="IsopentenylPP_isomerase_typ1"/>
</dbReference>
<evidence type="ECO:0000256" key="10">
    <source>
        <dbReference type="HAMAP-Rule" id="MF_00202"/>
    </source>
</evidence>
<keyword evidence="7 10" id="KW-0464">Manganese</keyword>
<comment type="cofactor">
    <cofactor evidence="10">
        <name>Mg(2+)</name>
        <dbReference type="ChEBI" id="CHEBI:18420"/>
    </cofactor>
    <text evidence="10">Binds 1 Mg(2+) ion per subunit. The magnesium ion binds only when substrate is bound.</text>
</comment>
<evidence type="ECO:0000313" key="13">
    <source>
        <dbReference type="EMBL" id="AOZ67974.1"/>
    </source>
</evidence>
<dbReference type="PANTHER" id="PTHR10885">
    <property type="entry name" value="ISOPENTENYL-DIPHOSPHATE DELTA-ISOMERASE"/>
    <property type="match status" value="1"/>
</dbReference>
<comment type="subcellular location">
    <subcellularLocation>
        <location evidence="10">Cytoplasm</location>
    </subcellularLocation>
</comment>
<keyword evidence="8 10" id="KW-0414">Isoprene biosynthesis</keyword>
<evidence type="ECO:0000256" key="6">
    <source>
        <dbReference type="ARBA" id="ARBA00022842"/>
    </source>
</evidence>
<dbReference type="Pfam" id="PF00293">
    <property type="entry name" value="NUDIX"/>
    <property type="match status" value="1"/>
</dbReference>
<feature type="domain" description="Nudix hydrolase" evidence="12">
    <location>
        <begin position="26"/>
        <end position="160"/>
    </location>
</feature>
<comment type="cofactor">
    <cofactor evidence="10">
        <name>Mn(2+)</name>
        <dbReference type="ChEBI" id="CHEBI:29035"/>
    </cofactor>
    <text evidence="10">Binds 1 Mn(2+) ion per subunit.</text>
</comment>
<dbReference type="Proteomes" id="UP000176562">
    <property type="component" value="Chromosome"/>
</dbReference>
<evidence type="ECO:0000256" key="9">
    <source>
        <dbReference type="ARBA" id="ARBA00023235"/>
    </source>
</evidence>
<dbReference type="CDD" id="cd02885">
    <property type="entry name" value="NUDIX_IPP_Isomerase"/>
    <property type="match status" value="1"/>
</dbReference>
<feature type="binding site" evidence="10">
    <location>
        <position position="22"/>
    </location>
    <ligand>
        <name>Mn(2+)</name>
        <dbReference type="ChEBI" id="CHEBI:29035"/>
    </ligand>
</feature>